<dbReference type="SUPFAM" id="SSF46689">
    <property type="entry name" value="Homeodomain-like"/>
    <property type="match status" value="1"/>
</dbReference>
<evidence type="ECO:0000256" key="2">
    <source>
        <dbReference type="ARBA" id="ARBA00023125"/>
    </source>
</evidence>
<keyword evidence="1" id="KW-0805">Transcription regulation</keyword>
<keyword evidence="6" id="KW-1185">Reference proteome</keyword>
<evidence type="ECO:0000259" key="4">
    <source>
        <dbReference type="PROSITE" id="PS01124"/>
    </source>
</evidence>
<gene>
    <name evidence="5" type="ORF">SAMN05216178_2213</name>
</gene>
<dbReference type="EMBL" id="FNTJ01000001">
    <property type="protein sequence ID" value="SEB77621.1"/>
    <property type="molecule type" value="Genomic_DNA"/>
</dbReference>
<feature type="domain" description="HTH araC/xylS-type" evidence="4">
    <location>
        <begin position="234"/>
        <end position="333"/>
    </location>
</feature>
<dbReference type="InterPro" id="IPR018060">
    <property type="entry name" value="HTH_AraC"/>
</dbReference>
<keyword evidence="3" id="KW-0804">Transcription</keyword>
<dbReference type="Pfam" id="PF12833">
    <property type="entry name" value="HTH_18"/>
    <property type="match status" value="1"/>
</dbReference>
<dbReference type="InterPro" id="IPR032687">
    <property type="entry name" value="AraC-type_N"/>
</dbReference>
<accession>A0A1H4M3J8</accession>
<dbReference type="GO" id="GO:0003700">
    <property type="term" value="F:DNA-binding transcription factor activity"/>
    <property type="evidence" value="ECO:0007669"/>
    <property type="project" value="InterPro"/>
</dbReference>
<evidence type="ECO:0000256" key="1">
    <source>
        <dbReference type="ARBA" id="ARBA00023015"/>
    </source>
</evidence>
<dbReference type="GO" id="GO:0005829">
    <property type="term" value="C:cytosol"/>
    <property type="evidence" value="ECO:0007669"/>
    <property type="project" value="TreeGrafter"/>
</dbReference>
<name>A0A1H4M3J8_9PSED</name>
<dbReference type="PANTHER" id="PTHR47894:SF1">
    <property type="entry name" value="HTH-TYPE TRANSCRIPTIONAL REGULATOR VQSM"/>
    <property type="match status" value="1"/>
</dbReference>
<evidence type="ECO:0000256" key="3">
    <source>
        <dbReference type="ARBA" id="ARBA00023163"/>
    </source>
</evidence>
<evidence type="ECO:0000313" key="6">
    <source>
        <dbReference type="Proteomes" id="UP000198982"/>
    </source>
</evidence>
<organism evidence="5 6">
    <name type="scientific">Pseudomonas saponiphila</name>
    <dbReference type="NCBI Taxonomy" id="556534"/>
    <lineage>
        <taxon>Bacteria</taxon>
        <taxon>Pseudomonadati</taxon>
        <taxon>Pseudomonadota</taxon>
        <taxon>Gammaproteobacteria</taxon>
        <taxon>Pseudomonadales</taxon>
        <taxon>Pseudomonadaceae</taxon>
        <taxon>Pseudomonas</taxon>
    </lineage>
</organism>
<dbReference type="GO" id="GO:0000976">
    <property type="term" value="F:transcription cis-regulatory region binding"/>
    <property type="evidence" value="ECO:0007669"/>
    <property type="project" value="TreeGrafter"/>
</dbReference>
<evidence type="ECO:0000313" key="5">
    <source>
        <dbReference type="EMBL" id="SEB77621.1"/>
    </source>
</evidence>
<dbReference type="InterPro" id="IPR009057">
    <property type="entry name" value="Homeodomain-like_sf"/>
</dbReference>
<dbReference type="AlphaFoldDB" id="A0A1H4M3J8"/>
<protein>
    <submittedName>
        <fullName evidence="5">Transcriptional regulator, AraC family</fullName>
    </submittedName>
</protein>
<proteinExistence type="predicted"/>
<keyword evidence="2" id="KW-0238">DNA-binding</keyword>
<dbReference type="RefSeq" id="WP_092313250.1">
    <property type="nucleotide sequence ID" value="NZ_FNTJ01000001.1"/>
</dbReference>
<dbReference type="Pfam" id="PF12625">
    <property type="entry name" value="Arabinose_bd"/>
    <property type="match status" value="1"/>
</dbReference>
<dbReference type="Gene3D" id="1.10.10.60">
    <property type="entry name" value="Homeodomain-like"/>
    <property type="match status" value="1"/>
</dbReference>
<sequence>MHRMTSASFRVLADVMNEGGAHVETLLKQFGSSLRDVYENPKGVRLELVYQVIQEAVRRTGKPDLGLLAYSKAHPANLEALGYAVMSCATLGIALQRLVDYHALISNGFCMCLERKPQMLTLIGFDVTSEPSIMPRAFIDAGAAQTLGLLHWLLPQYKLRPLAASFTYPEPLDTTSLRQLLGDNLQFCAPYNSLSFSSQDCAIALPTADPALDVLHLEYARNRLSLLHNGSMTARVRRALSERLAQGAPSDLPNIAQMVGVSTRSLQRRLGHEDVHFSALLDEARLMLAHSFLRNSMRSVKYIGALLGFRDQSSFHKACLRWFGMTPGRYREQ</sequence>
<dbReference type="PANTHER" id="PTHR47894">
    <property type="entry name" value="HTH-TYPE TRANSCRIPTIONAL REGULATOR GADX"/>
    <property type="match status" value="1"/>
</dbReference>
<dbReference type="Proteomes" id="UP000198982">
    <property type="component" value="Unassembled WGS sequence"/>
</dbReference>
<reference evidence="6" key="1">
    <citation type="submission" date="2016-10" db="EMBL/GenBank/DDBJ databases">
        <authorList>
            <person name="Varghese N."/>
            <person name="Submissions S."/>
        </authorList>
    </citation>
    <scope>NUCLEOTIDE SEQUENCE [LARGE SCALE GENOMIC DNA]</scope>
    <source>
        <strain evidence="6">DSM 9751</strain>
    </source>
</reference>
<dbReference type="PROSITE" id="PS01124">
    <property type="entry name" value="HTH_ARAC_FAMILY_2"/>
    <property type="match status" value="1"/>
</dbReference>
<dbReference type="SMART" id="SM00342">
    <property type="entry name" value="HTH_ARAC"/>
    <property type="match status" value="1"/>
</dbReference>